<dbReference type="EMBL" id="CP042467">
    <property type="protein sequence ID" value="QED26357.1"/>
    <property type="molecule type" value="Genomic_DNA"/>
</dbReference>
<feature type="domain" description="AAA" evidence="1">
    <location>
        <begin position="7"/>
        <end position="182"/>
    </location>
</feature>
<protein>
    <submittedName>
        <fullName evidence="2">ParA family protein</fullName>
    </submittedName>
</protein>
<dbReference type="InterPro" id="IPR027417">
    <property type="entry name" value="P-loop_NTPase"/>
</dbReference>
<reference evidence="2 3" key="1">
    <citation type="submission" date="2019-08" db="EMBL/GenBank/DDBJ databases">
        <authorList>
            <person name="Liang Q."/>
        </authorList>
    </citation>
    <scope>NUCLEOTIDE SEQUENCE [LARGE SCALE GENOMIC DNA]</scope>
    <source>
        <strain evidence="2 3">V1718</strain>
    </source>
</reference>
<evidence type="ECO:0000313" key="3">
    <source>
        <dbReference type="Proteomes" id="UP000321595"/>
    </source>
</evidence>
<dbReference type="Gene3D" id="3.40.50.300">
    <property type="entry name" value="P-loop containing nucleotide triphosphate hydrolases"/>
    <property type="match status" value="1"/>
</dbReference>
<dbReference type="FunFam" id="3.40.50.300:FF:000285">
    <property type="entry name" value="Sporulation initiation inhibitor Soj"/>
    <property type="match status" value="1"/>
</dbReference>
<name>A0A5B8XML1_9DELT</name>
<dbReference type="KEGG" id="bbae:FRD01_03650"/>
<dbReference type="InterPro" id="IPR050678">
    <property type="entry name" value="DNA_Partitioning_ATPase"/>
</dbReference>
<dbReference type="CDD" id="cd02042">
    <property type="entry name" value="ParAB_family"/>
    <property type="match status" value="1"/>
</dbReference>
<dbReference type="PIRSF" id="PIRSF009320">
    <property type="entry name" value="Nuc_binding_HP_1000"/>
    <property type="match status" value="1"/>
</dbReference>
<dbReference type="RefSeq" id="WP_146957733.1">
    <property type="nucleotide sequence ID" value="NZ_CP042467.1"/>
</dbReference>
<dbReference type="PANTHER" id="PTHR13696">
    <property type="entry name" value="P-LOOP CONTAINING NUCLEOSIDE TRIPHOSPHATE HYDROLASE"/>
    <property type="match status" value="1"/>
</dbReference>
<sequence>MKQRANKVVAVANQKGGVGKTTTSVNLAACLADSGCTVLLVDIDPQGNASSGLGVHRDEVTRSSYHVLNNEVAVHEAVIATQHERLFLLPATTDLAGAEIELVDHPDREFQLRRALQASELDVDFIILDCPPSLGLLTVNALVAASTVLLPVQTEYYALEGMGQLLHTVNLVHQHLNPELQIEGILLTMYDGRTNLSEQVADEVTTHFGNLVFETVIPRNVRLSEAPSHGKSIIAYDDASRGARRYRAFAREFLDRNQKIA</sequence>
<organism evidence="2 3">
    <name type="scientific">Microvenator marinus</name>
    <dbReference type="NCBI Taxonomy" id="2600177"/>
    <lineage>
        <taxon>Bacteria</taxon>
        <taxon>Deltaproteobacteria</taxon>
        <taxon>Bradymonadales</taxon>
        <taxon>Microvenatoraceae</taxon>
        <taxon>Microvenator</taxon>
    </lineage>
</organism>
<dbReference type="Pfam" id="PF13614">
    <property type="entry name" value="AAA_31"/>
    <property type="match status" value="1"/>
</dbReference>
<proteinExistence type="predicted"/>
<evidence type="ECO:0000259" key="1">
    <source>
        <dbReference type="Pfam" id="PF13614"/>
    </source>
</evidence>
<evidence type="ECO:0000313" key="2">
    <source>
        <dbReference type="EMBL" id="QED26357.1"/>
    </source>
</evidence>
<dbReference type="Proteomes" id="UP000321595">
    <property type="component" value="Chromosome"/>
</dbReference>
<dbReference type="InterPro" id="IPR025669">
    <property type="entry name" value="AAA_dom"/>
</dbReference>
<accession>A0A5B8XML1</accession>
<dbReference type="OrthoDB" id="9815116at2"/>
<dbReference type="SUPFAM" id="SSF52540">
    <property type="entry name" value="P-loop containing nucleoside triphosphate hydrolases"/>
    <property type="match status" value="1"/>
</dbReference>
<dbReference type="AlphaFoldDB" id="A0A5B8XML1"/>
<gene>
    <name evidence="2" type="ORF">FRD01_03650</name>
</gene>
<keyword evidence="3" id="KW-1185">Reference proteome</keyword>
<dbReference type="PANTHER" id="PTHR13696:SF52">
    <property type="entry name" value="PARA FAMILY PROTEIN CT_582"/>
    <property type="match status" value="1"/>
</dbReference>